<evidence type="ECO:0000256" key="1">
    <source>
        <dbReference type="SAM" id="SignalP"/>
    </source>
</evidence>
<sequence length="208" mass="22686">MRYLVILLCCLLGVQIGFSQNTVVKTISTFGVNKVDFDIDKVFDLQLATGAVDQIELEVQTEGEHSDQLVVSANQHGDVITISVDYHAGFKNFNDKLSAHKVISAKMIVTIPEKKQVQITSDIANAQVKGKFDNLIVDLRGGNFVGRDFYGDATINTYNGKIALETNFAQVVIKSTSGKIIKQNLTPGPNIISLKTVNGPIVVTTPNY</sequence>
<name>A0A6M0CGZ5_9FLAO</name>
<reference evidence="2 3" key="1">
    <citation type="submission" date="2020-01" db="EMBL/GenBank/DDBJ databases">
        <title>Spongiivirga citrea KCTC 32990T.</title>
        <authorList>
            <person name="Wang G."/>
        </authorList>
    </citation>
    <scope>NUCLEOTIDE SEQUENCE [LARGE SCALE GENOMIC DNA]</scope>
    <source>
        <strain evidence="2 3">KCTC 32990</strain>
    </source>
</reference>
<dbReference type="Proteomes" id="UP000474296">
    <property type="component" value="Unassembled WGS sequence"/>
</dbReference>
<protein>
    <recommendedName>
        <fullName evidence="4">Adhesin domain-containing protein</fullName>
    </recommendedName>
</protein>
<dbReference type="AlphaFoldDB" id="A0A6M0CGZ5"/>
<feature type="chain" id="PRO_5027063179" description="Adhesin domain-containing protein" evidence="1">
    <location>
        <begin position="20"/>
        <end position="208"/>
    </location>
</feature>
<evidence type="ECO:0000313" key="2">
    <source>
        <dbReference type="EMBL" id="NER17161.1"/>
    </source>
</evidence>
<accession>A0A6M0CGZ5</accession>
<dbReference type="EMBL" id="JAABOQ010000003">
    <property type="protein sequence ID" value="NER17161.1"/>
    <property type="molecule type" value="Genomic_DNA"/>
</dbReference>
<feature type="signal peptide" evidence="1">
    <location>
        <begin position="1"/>
        <end position="19"/>
    </location>
</feature>
<comment type="caution">
    <text evidence="2">The sequence shown here is derived from an EMBL/GenBank/DDBJ whole genome shotgun (WGS) entry which is preliminary data.</text>
</comment>
<evidence type="ECO:0000313" key="3">
    <source>
        <dbReference type="Proteomes" id="UP000474296"/>
    </source>
</evidence>
<gene>
    <name evidence="2" type="ORF">GWK10_08060</name>
</gene>
<proteinExistence type="predicted"/>
<evidence type="ECO:0008006" key="4">
    <source>
        <dbReference type="Google" id="ProtNLM"/>
    </source>
</evidence>
<dbReference type="RefSeq" id="WP_164031367.1">
    <property type="nucleotide sequence ID" value="NZ_JAABOQ010000003.1"/>
</dbReference>
<keyword evidence="1" id="KW-0732">Signal</keyword>
<keyword evidence="3" id="KW-1185">Reference proteome</keyword>
<organism evidence="2 3">
    <name type="scientific">Spongiivirga citrea</name>
    <dbReference type="NCBI Taxonomy" id="1481457"/>
    <lineage>
        <taxon>Bacteria</taxon>
        <taxon>Pseudomonadati</taxon>
        <taxon>Bacteroidota</taxon>
        <taxon>Flavobacteriia</taxon>
        <taxon>Flavobacteriales</taxon>
        <taxon>Flavobacteriaceae</taxon>
        <taxon>Spongiivirga</taxon>
    </lineage>
</organism>